<evidence type="ECO:0000256" key="2">
    <source>
        <dbReference type="SAM" id="Phobius"/>
    </source>
</evidence>
<evidence type="ECO:0000313" key="4">
    <source>
        <dbReference type="Proteomes" id="UP000199077"/>
    </source>
</evidence>
<protein>
    <submittedName>
        <fullName evidence="3">Uncharacterized protein</fullName>
    </submittedName>
</protein>
<evidence type="ECO:0000313" key="3">
    <source>
        <dbReference type="EMBL" id="SDP41583.1"/>
    </source>
</evidence>
<dbReference type="RefSeq" id="WP_091785647.1">
    <property type="nucleotide sequence ID" value="NZ_LT629711.1"/>
</dbReference>
<feature type="transmembrane region" description="Helical" evidence="2">
    <location>
        <begin position="6"/>
        <end position="33"/>
    </location>
</feature>
<dbReference type="AlphaFoldDB" id="A0A1H0SIK7"/>
<proteinExistence type="predicted"/>
<keyword evidence="4" id="KW-1185">Reference proteome</keyword>
<reference evidence="4" key="1">
    <citation type="submission" date="2016-10" db="EMBL/GenBank/DDBJ databases">
        <authorList>
            <person name="Varghese N."/>
            <person name="Submissions S."/>
        </authorList>
    </citation>
    <scope>NUCLEOTIDE SEQUENCE [LARGE SCALE GENOMIC DNA]</scope>
    <source>
        <strain evidence="4">DSM 22329</strain>
    </source>
</reference>
<keyword evidence="2" id="KW-0472">Membrane</keyword>
<evidence type="ECO:0000256" key="1">
    <source>
        <dbReference type="SAM" id="MobiDB-lite"/>
    </source>
</evidence>
<gene>
    <name evidence="3" type="ORF">SAMN04489867_2378</name>
</gene>
<dbReference type="EMBL" id="LT629711">
    <property type="protein sequence ID" value="SDP41583.1"/>
    <property type="molecule type" value="Genomic_DNA"/>
</dbReference>
<feature type="compositionally biased region" description="Gly residues" evidence="1">
    <location>
        <begin position="60"/>
        <end position="72"/>
    </location>
</feature>
<accession>A0A1H0SIK7</accession>
<feature type="region of interest" description="Disordered" evidence="1">
    <location>
        <begin position="38"/>
        <end position="72"/>
    </location>
</feature>
<sequence>MNVSVFAVVLIGLFAIGAAAVVLLLAVAVAGRIRDKRTPEERRADEYGDMAPGTFKLTPGFGGDVDGGGGSL</sequence>
<dbReference type="Proteomes" id="UP000199077">
    <property type="component" value="Chromosome I"/>
</dbReference>
<name>A0A1H0SIK7_9MICO</name>
<organism evidence="3 4">
    <name type="scientific">Pedococcus dokdonensis</name>
    <dbReference type="NCBI Taxonomy" id="443156"/>
    <lineage>
        <taxon>Bacteria</taxon>
        <taxon>Bacillati</taxon>
        <taxon>Actinomycetota</taxon>
        <taxon>Actinomycetes</taxon>
        <taxon>Micrococcales</taxon>
        <taxon>Intrasporangiaceae</taxon>
        <taxon>Pedococcus</taxon>
    </lineage>
</organism>
<keyword evidence="2" id="KW-0812">Transmembrane</keyword>
<keyword evidence="2" id="KW-1133">Transmembrane helix</keyword>